<dbReference type="Gene3D" id="3.30.40.10">
    <property type="entry name" value="Zinc/RING finger domain, C3HC4 (zinc finger)"/>
    <property type="match status" value="2"/>
</dbReference>
<evidence type="ECO:0000313" key="11">
    <source>
        <dbReference type="EMBL" id="KAK3100059.1"/>
    </source>
</evidence>
<feature type="domain" description="TRAF-type" evidence="9">
    <location>
        <begin position="124"/>
        <end position="170"/>
    </location>
</feature>
<evidence type="ECO:0000256" key="5">
    <source>
        <dbReference type="ARBA" id="ARBA00022771"/>
    </source>
</evidence>
<evidence type="ECO:0000256" key="2">
    <source>
        <dbReference type="ARBA" id="ARBA00022490"/>
    </source>
</evidence>
<protein>
    <submittedName>
        <fullName evidence="11">Uncharacterized protein</fullName>
    </submittedName>
</protein>
<evidence type="ECO:0000259" key="8">
    <source>
        <dbReference type="PROSITE" id="PS50089"/>
    </source>
</evidence>
<dbReference type="InterPro" id="IPR017907">
    <property type="entry name" value="Znf_RING_CS"/>
</dbReference>
<dbReference type="Pfam" id="PF00097">
    <property type="entry name" value="zf-C3HC4"/>
    <property type="match status" value="1"/>
</dbReference>
<dbReference type="GO" id="GO:0008270">
    <property type="term" value="F:zinc ion binding"/>
    <property type="evidence" value="ECO:0007669"/>
    <property type="project" value="UniProtKB-KW"/>
</dbReference>
<gene>
    <name evidence="11" type="ORF">FSP39_014081</name>
</gene>
<dbReference type="PROSITE" id="PS50089">
    <property type="entry name" value="ZF_RING_2"/>
    <property type="match status" value="1"/>
</dbReference>
<dbReference type="AlphaFoldDB" id="A0AA88YIJ4"/>
<dbReference type="SMART" id="SM00184">
    <property type="entry name" value="RING"/>
    <property type="match status" value="1"/>
</dbReference>
<dbReference type="Pfam" id="PF02176">
    <property type="entry name" value="zf-TRAF"/>
    <property type="match status" value="2"/>
</dbReference>
<dbReference type="SUPFAM" id="SSF57850">
    <property type="entry name" value="RING/U-box"/>
    <property type="match status" value="1"/>
</dbReference>
<accession>A0AA88YIJ4</accession>
<proteinExistence type="predicted"/>
<evidence type="ECO:0000256" key="6">
    <source>
        <dbReference type="ARBA" id="ARBA00022833"/>
    </source>
</evidence>
<dbReference type="InterPro" id="IPR001841">
    <property type="entry name" value="Znf_RING"/>
</dbReference>
<evidence type="ECO:0000259" key="10">
    <source>
        <dbReference type="PROSITE" id="PS50157"/>
    </source>
</evidence>
<reference evidence="11" key="1">
    <citation type="submission" date="2019-08" db="EMBL/GenBank/DDBJ databases">
        <title>The improved chromosome-level genome for the pearl oyster Pinctada fucata martensii using PacBio sequencing and Hi-C.</title>
        <authorList>
            <person name="Zheng Z."/>
        </authorList>
    </citation>
    <scope>NUCLEOTIDE SEQUENCE</scope>
    <source>
        <strain evidence="11">ZZ-2019</strain>
        <tissue evidence="11">Adductor muscle</tissue>
    </source>
</reference>
<dbReference type="GO" id="GO:0005737">
    <property type="term" value="C:cytoplasm"/>
    <property type="evidence" value="ECO:0007669"/>
    <property type="project" value="UniProtKB-SubCell"/>
</dbReference>
<sequence length="434" mass="49740">MAEVQRSHVQRSSIASGRTRVGGYDADFIPSLDRKYVCPICLAALREPMQTLCGHRFCRNCIMGCVQEGMRTARCPVDNVVLIVHKELFEDNAFRREVLSLTVKCDNSTQGCTWTGELRELEGHKLSCSYVMVECEHRCGVQVLQRLMTEHLVSCERRPTVCTHCQMTIPFADMTKHQLLMCQNLPVQCTSCGKGGIQRKDIAKHIDVTTGDCPSTVIPCQYAQFGCQFQSLRRLMPDHLNENTNQHILLLVRRISDQEQRIQTLESTMSTDHSEMTVPVSKFIFGQYFTGSLDWKIPLPSENLLNLKSTFVSPSFYTGCPGYQLHVTLGLNAHVQENEKWTSVHLTFEKGIFDDELPPNMENSTWRIKIVSQLDVDDRLRDGISDCISCTMVRPTYRFPSYRVGKENFMLSRELLEYEFTKNGYLHVNVWLER</sequence>
<dbReference type="FunFam" id="3.30.40.10:FF:000179">
    <property type="entry name" value="TNF receptor-associated factor"/>
    <property type="match status" value="1"/>
</dbReference>
<keyword evidence="5 7" id="KW-0863">Zinc-finger</keyword>
<dbReference type="EMBL" id="VSWD01000006">
    <property type="protein sequence ID" value="KAK3100059.1"/>
    <property type="molecule type" value="Genomic_DNA"/>
</dbReference>
<dbReference type="PANTHER" id="PTHR10131:SF94">
    <property type="entry name" value="TNF RECEPTOR-ASSOCIATED FACTOR 4"/>
    <property type="match status" value="1"/>
</dbReference>
<dbReference type="InterPro" id="IPR018957">
    <property type="entry name" value="Znf_C3HC4_RING-type"/>
</dbReference>
<dbReference type="Proteomes" id="UP001186944">
    <property type="component" value="Unassembled WGS sequence"/>
</dbReference>
<evidence type="ECO:0000259" key="9">
    <source>
        <dbReference type="PROSITE" id="PS50145"/>
    </source>
</evidence>
<dbReference type="PROSITE" id="PS50145">
    <property type="entry name" value="ZF_TRAF"/>
    <property type="match status" value="2"/>
</dbReference>
<dbReference type="GO" id="GO:0007165">
    <property type="term" value="P:signal transduction"/>
    <property type="evidence" value="ECO:0007669"/>
    <property type="project" value="InterPro"/>
</dbReference>
<comment type="caution">
    <text evidence="11">The sequence shown here is derived from an EMBL/GenBank/DDBJ whole genome shotgun (WGS) entry which is preliminary data.</text>
</comment>
<dbReference type="GO" id="GO:0043122">
    <property type="term" value="P:regulation of canonical NF-kappaB signal transduction"/>
    <property type="evidence" value="ECO:0007669"/>
    <property type="project" value="TreeGrafter"/>
</dbReference>
<organism evidence="11 12">
    <name type="scientific">Pinctada imbricata</name>
    <name type="common">Atlantic pearl-oyster</name>
    <name type="synonym">Pinctada martensii</name>
    <dbReference type="NCBI Taxonomy" id="66713"/>
    <lineage>
        <taxon>Eukaryota</taxon>
        <taxon>Metazoa</taxon>
        <taxon>Spiralia</taxon>
        <taxon>Lophotrochozoa</taxon>
        <taxon>Mollusca</taxon>
        <taxon>Bivalvia</taxon>
        <taxon>Autobranchia</taxon>
        <taxon>Pteriomorphia</taxon>
        <taxon>Pterioida</taxon>
        <taxon>Pterioidea</taxon>
        <taxon>Pteriidae</taxon>
        <taxon>Pinctada</taxon>
    </lineage>
</organism>
<dbReference type="InterPro" id="IPR013087">
    <property type="entry name" value="Znf_C2H2_type"/>
</dbReference>
<dbReference type="InterPro" id="IPR008974">
    <property type="entry name" value="TRAF-like"/>
</dbReference>
<dbReference type="GO" id="GO:0042981">
    <property type="term" value="P:regulation of apoptotic process"/>
    <property type="evidence" value="ECO:0007669"/>
    <property type="project" value="InterPro"/>
</dbReference>
<evidence type="ECO:0000256" key="4">
    <source>
        <dbReference type="ARBA" id="ARBA00022737"/>
    </source>
</evidence>
<dbReference type="Gene3D" id="2.60.210.10">
    <property type="entry name" value="Apoptosis, Tumor Necrosis Factor Receptor Associated Protein 2, Chain A"/>
    <property type="match status" value="1"/>
</dbReference>
<feature type="domain" description="TRAF-type" evidence="9">
    <location>
        <begin position="177"/>
        <end position="230"/>
    </location>
</feature>
<dbReference type="InterPro" id="IPR049342">
    <property type="entry name" value="TRAF1-6_MATH_dom"/>
</dbReference>
<feature type="zinc finger region" description="TRAF-type" evidence="7">
    <location>
        <begin position="177"/>
        <end position="230"/>
    </location>
</feature>
<evidence type="ECO:0000256" key="1">
    <source>
        <dbReference type="ARBA" id="ARBA00004496"/>
    </source>
</evidence>
<dbReference type="InterPro" id="IPR001293">
    <property type="entry name" value="Znf_TRAF"/>
</dbReference>
<keyword evidence="3 7" id="KW-0479">Metal-binding</keyword>
<dbReference type="SUPFAM" id="SSF49599">
    <property type="entry name" value="TRAF domain-like"/>
    <property type="match status" value="2"/>
</dbReference>
<dbReference type="PANTHER" id="PTHR10131">
    <property type="entry name" value="TNF RECEPTOR ASSOCIATED FACTOR"/>
    <property type="match status" value="1"/>
</dbReference>
<dbReference type="Pfam" id="PF21355">
    <property type="entry name" value="TRAF-mep_MATH"/>
    <property type="match status" value="1"/>
</dbReference>
<dbReference type="InterPro" id="IPR012227">
    <property type="entry name" value="TNF_rcpt-assoc_TRAF_met"/>
</dbReference>
<evidence type="ECO:0000313" key="12">
    <source>
        <dbReference type="Proteomes" id="UP001186944"/>
    </source>
</evidence>
<evidence type="ECO:0000256" key="3">
    <source>
        <dbReference type="ARBA" id="ARBA00022723"/>
    </source>
</evidence>
<feature type="domain" description="C2H2-type" evidence="10">
    <location>
        <begin position="187"/>
        <end position="214"/>
    </location>
</feature>
<comment type="subcellular location">
    <subcellularLocation>
        <location evidence="1">Cytoplasm</location>
    </subcellularLocation>
</comment>
<dbReference type="PROSITE" id="PS50157">
    <property type="entry name" value="ZINC_FINGER_C2H2_2"/>
    <property type="match status" value="1"/>
</dbReference>
<keyword evidence="2" id="KW-0963">Cytoplasm</keyword>
<dbReference type="InterPro" id="IPR013083">
    <property type="entry name" value="Znf_RING/FYVE/PHD"/>
</dbReference>
<name>A0AA88YIJ4_PINIB</name>
<keyword evidence="12" id="KW-1185">Reference proteome</keyword>
<feature type="zinc finger region" description="TRAF-type" evidence="7">
    <location>
        <begin position="124"/>
        <end position="170"/>
    </location>
</feature>
<evidence type="ECO:0000256" key="7">
    <source>
        <dbReference type="PROSITE-ProRule" id="PRU00207"/>
    </source>
</evidence>
<dbReference type="PIRSF" id="PIRSF015614">
    <property type="entry name" value="TRAF"/>
    <property type="match status" value="1"/>
</dbReference>
<keyword evidence="6 7" id="KW-0862">Zinc</keyword>
<dbReference type="PROSITE" id="PS00518">
    <property type="entry name" value="ZF_RING_1"/>
    <property type="match status" value="1"/>
</dbReference>
<feature type="domain" description="RING-type" evidence="8">
    <location>
        <begin position="38"/>
        <end position="79"/>
    </location>
</feature>
<keyword evidence="4" id="KW-0677">Repeat</keyword>